<protein>
    <submittedName>
        <fullName evidence="2">Uncharacterized protein</fullName>
    </submittedName>
</protein>
<accession>A0A6G1KSS3</accession>
<dbReference type="OrthoDB" id="3687641at2759"/>
<dbReference type="AlphaFoldDB" id="A0A6G1KSS3"/>
<evidence type="ECO:0000313" key="3">
    <source>
        <dbReference type="Proteomes" id="UP000799436"/>
    </source>
</evidence>
<gene>
    <name evidence="2" type="ORF">EJ03DRAFT_283761</name>
</gene>
<comment type="similarity">
    <text evidence="1">Belongs to the ustYa family.</text>
</comment>
<reference evidence="2" key="1">
    <citation type="journal article" date="2020" name="Stud. Mycol.">
        <title>101 Dothideomycetes genomes: a test case for predicting lifestyles and emergence of pathogens.</title>
        <authorList>
            <person name="Haridas S."/>
            <person name="Albert R."/>
            <person name="Binder M."/>
            <person name="Bloem J."/>
            <person name="Labutti K."/>
            <person name="Salamov A."/>
            <person name="Andreopoulos B."/>
            <person name="Baker S."/>
            <person name="Barry K."/>
            <person name="Bills G."/>
            <person name="Bluhm B."/>
            <person name="Cannon C."/>
            <person name="Castanera R."/>
            <person name="Culley D."/>
            <person name="Daum C."/>
            <person name="Ezra D."/>
            <person name="Gonzalez J."/>
            <person name="Henrissat B."/>
            <person name="Kuo A."/>
            <person name="Liang C."/>
            <person name="Lipzen A."/>
            <person name="Lutzoni F."/>
            <person name="Magnuson J."/>
            <person name="Mondo S."/>
            <person name="Nolan M."/>
            <person name="Ohm R."/>
            <person name="Pangilinan J."/>
            <person name="Park H.-J."/>
            <person name="Ramirez L."/>
            <person name="Alfaro M."/>
            <person name="Sun H."/>
            <person name="Tritt A."/>
            <person name="Yoshinaga Y."/>
            <person name="Zwiers L.-H."/>
            <person name="Turgeon B."/>
            <person name="Goodwin S."/>
            <person name="Spatafora J."/>
            <person name="Crous P."/>
            <person name="Grigoriev I."/>
        </authorList>
    </citation>
    <scope>NUCLEOTIDE SEQUENCE</scope>
    <source>
        <strain evidence="2">CBS 116005</strain>
    </source>
</reference>
<feature type="non-terminal residue" evidence="2">
    <location>
        <position position="1"/>
    </location>
</feature>
<evidence type="ECO:0000256" key="1">
    <source>
        <dbReference type="ARBA" id="ARBA00035112"/>
    </source>
</evidence>
<dbReference type="GO" id="GO:0043386">
    <property type="term" value="P:mycotoxin biosynthetic process"/>
    <property type="evidence" value="ECO:0007669"/>
    <property type="project" value="InterPro"/>
</dbReference>
<evidence type="ECO:0000313" key="2">
    <source>
        <dbReference type="EMBL" id="KAF2763637.1"/>
    </source>
</evidence>
<sequence length="190" mass="21337">VVNNPVYSERLYDTVANSDATDTLLGSFNPDDGVVALVRRPEILRSEQFPWDPAKDIYVLASHHSLQIIQVIWQTLHKLSGAKPLSSHAIHSLNVLWDDVQCTADMTPRSVSKSVLSNGTAINEVGQTRESRDWSVVEAFARANSACFKDLGTAKNKNPMIEEWQHCPQDSPYQRRVNEYISESAMQQLN</sequence>
<keyword evidence="3" id="KW-1185">Reference proteome</keyword>
<organism evidence="2 3">
    <name type="scientific">Teratosphaeria nubilosa</name>
    <dbReference type="NCBI Taxonomy" id="161662"/>
    <lineage>
        <taxon>Eukaryota</taxon>
        <taxon>Fungi</taxon>
        <taxon>Dikarya</taxon>
        <taxon>Ascomycota</taxon>
        <taxon>Pezizomycotina</taxon>
        <taxon>Dothideomycetes</taxon>
        <taxon>Dothideomycetidae</taxon>
        <taxon>Mycosphaerellales</taxon>
        <taxon>Teratosphaeriaceae</taxon>
        <taxon>Teratosphaeria</taxon>
    </lineage>
</organism>
<proteinExistence type="inferred from homology"/>
<dbReference type="EMBL" id="ML995984">
    <property type="protein sequence ID" value="KAF2763637.1"/>
    <property type="molecule type" value="Genomic_DNA"/>
</dbReference>
<dbReference type="PANTHER" id="PTHR33365:SF6">
    <property type="entry name" value="OXIDASE USTYA"/>
    <property type="match status" value="1"/>
</dbReference>
<dbReference type="PANTHER" id="PTHR33365">
    <property type="entry name" value="YALI0B05434P"/>
    <property type="match status" value="1"/>
</dbReference>
<dbReference type="InterPro" id="IPR021765">
    <property type="entry name" value="UstYa-like"/>
</dbReference>
<dbReference type="Proteomes" id="UP000799436">
    <property type="component" value="Unassembled WGS sequence"/>
</dbReference>
<name>A0A6G1KSS3_9PEZI</name>